<keyword evidence="2" id="KW-1185">Reference proteome</keyword>
<proteinExistence type="predicted"/>
<name>A0A0S4JFQ9_BODSA</name>
<gene>
    <name evidence="1" type="ORF">BSAL_20340</name>
</gene>
<evidence type="ECO:0000313" key="2">
    <source>
        <dbReference type="Proteomes" id="UP000051952"/>
    </source>
</evidence>
<dbReference type="Proteomes" id="UP000051952">
    <property type="component" value="Unassembled WGS sequence"/>
</dbReference>
<dbReference type="AlphaFoldDB" id="A0A0S4JFQ9"/>
<evidence type="ECO:0000313" key="1">
    <source>
        <dbReference type="EMBL" id="CUG89300.1"/>
    </source>
</evidence>
<organism evidence="1 2">
    <name type="scientific">Bodo saltans</name>
    <name type="common">Flagellated protozoan</name>
    <dbReference type="NCBI Taxonomy" id="75058"/>
    <lineage>
        <taxon>Eukaryota</taxon>
        <taxon>Discoba</taxon>
        <taxon>Euglenozoa</taxon>
        <taxon>Kinetoplastea</taxon>
        <taxon>Metakinetoplastina</taxon>
        <taxon>Eubodonida</taxon>
        <taxon>Bodonidae</taxon>
        <taxon>Bodo</taxon>
    </lineage>
</organism>
<dbReference type="VEuPathDB" id="TriTrypDB:BSAL_20340"/>
<protein>
    <submittedName>
        <fullName evidence="1">Uncharacterized protein</fullName>
    </submittedName>
</protein>
<sequence>MVGLVVRTEGGVYTTTHLLLLQLKYLDNTPFSVHDEWRELYKMGSTDVRALVADCVAMLEHHPWDDAMAPIHVAKNVAEQCQNNCDFKTPSGREEVFAAICRDHGATSVRILSPYEAALQKYVHDGDVSVRGLAAKFLSDQWQVVGKPQKCTIAIAFGFPKEEVGDDFVVGVYKIMVQDDTTIEQKFDDIVKEHAAYKAAAARDGVPFSFPQLREGDLQLDRFLVVYRYIESDEVPPQRNVGVDRSAHVLVIDSFNKLAAFYPTAWENETFKPGTSVREVVS</sequence>
<reference evidence="2" key="1">
    <citation type="submission" date="2015-09" db="EMBL/GenBank/DDBJ databases">
        <authorList>
            <consortium name="Pathogen Informatics"/>
        </authorList>
    </citation>
    <scope>NUCLEOTIDE SEQUENCE [LARGE SCALE GENOMIC DNA]</scope>
    <source>
        <strain evidence="2">Lake Konstanz</strain>
    </source>
</reference>
<accession>A0A0S4JFQ9</accession>
<dbReference type="EMBL" id="CYKH01001718">
    <property type="protein sequence ID" value="CUG89300.1"/>
    <property type="molecule type" value="Genomic_DNA"/>
</dbReference>